<comment type="caution">
    <text evidence="5">The sequence shown here is derived from an EMBL/GenBank/DDBJ whole genome shotgun (WGS) entry which is preliminary data.</text>
</comment>
<dbReference type="Pfam" id="PF13302">
    <property type="entry name" value="Acetyltransf_3"/>
    <property type="match status" value="1"/>
</dbReference>
<name>V7I128_9CLOT</name>
<dbReference type="EMBL" id="AXUN02000196">
    <property type="protein sequence ID" value="ETA79950.1"/>
    <property type="molecule type" value="Genomic_DNA"/>
</dbReference>
<dbReference type="eggNOG" id="COG1670">
    <property type="taxonomic scope" value="Bacteria"/>
</dbReference>
<accession>V7I128</accession>
<keyword evidence="2" id="KW-0012">Acyltransferase</keyword>
<evidence type="ECO:0000259" key="4">
    <source>
        <dbReference type="PROSITE" id="PS51186"/>
    </source>
</evidence>
<gene>
    <name evidence="5" type="ORF">T472_0214250</name>
</gene>
<reference evidence="5 6" key="1">
    <citation type="journal article" date="2014" name="Genome Announc.">
        <title>Genome Sequence of Youngiibacter fragilis, the Type Strain of the Genus Youngiibacter.</title>
        <authorList>
            <person name="Wawrik C.B."/>
            <person name="Callaghan A.V."/>
            <person name="Stamps B.W."/>
            <person name="Wawrik B."/>
        </authorList>
    </citation>
    <scope>NUCLEOTIDE SEQUENCE [LARGE SCALE GENOMIC DNA]</scope>
    <source>
        <strain evidence="5 6">232.1</strain>
    </source>
</reference>
<dbReference type="PROSITE" id="PS51186">
    <property type="entry name" value="GNAT"/>
    <property type="match status" value="1"/>
</dbReference>
<evidence type="ECO:0000256" key="1">
    <source>
        <dbReference type="ARBA" id="ARBA00022679"/>
    </source>
</evidence>
<proteinExistence type="inferred from homology"/>
<dbReference type="InterPro" id="IPR000182">
    <property type="entry name" value="GNAT_dom"/>
</dbReference>
<keyword evidence="1 5" id="KW-0808">Transferase</keyword>
<dbReference type="Gene3D" id="3.40.630.30">
    <property type="match status" value="1"/>
</dbReference>
<dbReference type="InterPro" id="IPR051531">
    <property type="entry name" value="N-acetyltransferase"/>
</dbReference>
<dbReference type="PANTHER" id="PTHR43792:SF8">
    <property type="entry name" value="[RIBOSOMAL PROTEIN US5]-ALANINE N-ACETYLTRANSFERASE"/>
    <property type="match status" value="1"/>
</dbReference>
<organism evidence="5 6">
    <name type="scientific">Youngiibacter fragilis 232.1</name>
    <dbReference type="NCBI Taxonomy" id="994573"/>
    <lineage>
        <taxon>Bacteria</taxon>
        <taxon>Bacillati</taxon>
        <taxon>Bacillota</taxon>
        <taxon>Clostridia</taxon>
        <taxon>Eubacteriales</taxon>
        <taxon>Clostridiaceae</taxon>
        <taxon>Youngiibacter</taxon>
    </lineage>
</organism>
<keyword evidence="6" id="KW-1185">Reference proteome</keyword>
<evidence type="ECO:0000313" key="5">
    <source>
        <dbReference type="EMBL" id="ETA79950.1"/>
    </source>
</evidence>
<dbReference type="GO" id="GO:0005737">
    <property type="term" value="C:cytoplasm"/>
    <property type="evidence" value="ECO:0007669"/>
    <property type="project" value="TreeGrafter"/>
</dbReference>
<dbReference type="STRING" id="994573.T472_0214250"/>
<dbReference type="OrthoDB" id="9785602at2"/>
<feature type="domain" description="N-acetyltransferase" evidence="4">
    <location>
        <begin position="9"/>
        <end position="178"/>
    </location>
</feature>
<evidence type="ECO:0000313" key="6">
    <source>
        <dbReference type="Proteomes" id="UP000017747"/>
    </source>
</evidence>
<dbReference type="InterPro" id="IPR016181">
    <property type="entry name" value="Acyl_CoA_acyltransferase"/>
</dbReference>
<evidence type="ECO:0000256" key="3">
    <source>
        <dbReference type="ARBA" id="ARBA00038502"/>
    </source>
</evidence>
<protein>
    <submittedName>
        <fullName evidence="5">GCN5 family acetyltransferase</fullName>
    </submittedName>
</protein>
<dbReference type="PANTHER" id="PTHR43792">
    <property type="entry name" value="GNAT FAMILY, PUTATIVE (AFU_ORTHOLOGUE AFUA_3G00765)-RELATED-RELATED"/>
    <property type="match status" value="1"/>
</dbReference>
<evidence type="ECO:0000256" key="2">
    <source>
        <dbReference type="ARBA" id="ARBA00023315"/>
    </source>
</evidence>
<dbReference type="GO" id="GO:0008999">
    <property type="term" value="F:protein-N-terminal-alanine acetyltransferase activity"/>
    <property type="evidence" value="ECO:0007669"/>
    <property type="project" value="TreeGrafter"/>
</dbReference>
<sequence>MKAMYTKNLMLREWTFNDAEALFDYARGPEIGPNAGWAPHRDLEESRRVIEMFRASEDEIYAMVLRETGKVVGSIGLHDRAPEGMQSAVRAKEIGYVLTRDMWGKGLVPEACARLIIHAFGDGLADEVWCGHYSFNGRSRSVVVKTGFRYVGTVRKTLDRLDGSEVDLLAYRMTRDDFEELRAVLAERAGIGL</sequence>
<dbReference type="SUPFAM" id="SSF55729">
    <property type="entry name" value="Acyl-CoA N-acyltransferases (Nat)"/>
    <property type="match status" value="1"/>
</dbReference>
<dbReference type="Proteomes" id="UP000017747">
    <property type="component" value="Unassembled WGS sequence"/>
</dbReference>
<dbReference type="AlphaFoldDB" id="V7I128"/>
<comment type="similarity">
    <text evidence="3">Belongs to the acetyltransferase family. RimJ subfamily.</text>
</comment>